<keyword evidence="11" id="KW-0812">Transmembrane</keyword>
<feature type="transmembrane region" description="Helical" evidence="11">
    <location>
        <begin position="6"/>
        <end position="25"/>
    </location>
</feature>
<dbReference type="GO" id="GO:0005886">
    <property type="term" value="C:plasma membrane"/>
    <property type="evidence" value="ECO:0007669"/>
    <property type="project" value="UniProtKB-SubCell"/>
</dbReference>
<dbReference type="PANTHER" id="PTHR43560:SF1">
    <property type="entry name" value="ION-TRANSLOCATING OXIDOREDUCTASE COMPLEX SUBUNIT B"/>
    <property type="match status" value="1"/>
</dbReference>
<feature type="domain" description="4Fe-4S ferredoxin-type" evidence="12">
    <location>
        <begin position="205"/>
        <end position="236"/>
    </location>
</feature>
<evidence type="ECO:0000256" key="11">
    <source>
        <dbReference type="SAM" id="Phobius"/>
    </source>
</evidence>
<keyword evidence="3 10" id="KW-0479">Metal-binding</keyword>
<feature type="binding site" evidence="10">
    <location>
        <position position="170"/>
    </location>
    <ligand>
        <name>[4Fe-4S] cluster</name>
        <dbReference type="ChEBI" id="CHEBI:49883"/>
        <label>3</label>
    </ligand>
</feature>
<dbReference type="InterPro" id="IPR050395">
    <property type="entry name" value="4Fe4S_Ferredoxin_RnfB"/>
</dbReference>
<evidence type="ECO:0000256" key="4">
    <source>
        <dbReference type="ARBA" id="ARBA00022737"/>
    </source>
</evidence>
<dbReference type="InterPro" id="IPR010207">
    <property type="entry name" value="Elect_transpt_cplx_RnfB/RsxB"/>
</dbReference>
<keyword evidence="4 10" id="KW-0677">Repeat</keyword>
<dbReference type="AlphaFoldDB" id="A0A9E2NYH8"/>
<dbReference type="GO" id="GO:0051539">
    <property type="term" value="F:4 iron, 4 sulfur cluster binding"/>
    <property type="evidence" value="ECO:0007669"/>
    <property type="project" value="UniProtKB-UniRule"/>
</dbReference>
<comment type="caution">
    <text evidence="10">Lacks conserved residue(s) required for the propagation of feature annotation.</text>
</comment>
<evidence type="ECO:0000313" key="15">
    <source>
        <dbReference type="Proteomes" id="UP000823914"/>
    </source>
</evidence>
<proteinExistence type="inferred from homology"/>
<dbReference type="PROSITE" id="PS00198">
    <property type="entry name" value="4FE4S_FER_1"/>
    <property type="match status" value="2"/>
</dbReference>
<feature type="domain" description="4Fe-4S" evidence="13">
    <location>
        <begin position="32"/>
        <end position="91"/>
    </location>
</feature>
<feature type="domain" description="4Fe-4S ferredoxin-type" evidence="12">
    <location>
        <begin position="126"/>
        <end position="160"/>
    </location>
</feature>
<dbReference type="GO" id="GO:0009055">
    <property type="term" value="F:electron transfer activity"/>
    <property type="evidence" value="ECO:0007669"/>
    <property type="project" value="InterPro"/>
</dbReference>
<comment type="subunit">
    <text evidence="10">The complex is composed of six subunits: RnfA, RnfB, RnfC, RnfD, RnfE and RnfG.</text>
</comment>
<dbReference type="Pfam" id="PF04060">
    <property type="entry name" value="FeS"/>
    <property type="match status" value="1"/>
</dbReference>
<dbReference type="PANTHER" id="PTHR43560">
    <property type="entry name" value="ION-TRANSLOCATING OXIDOREDUCTASE COMPLEX SUBUNIT B"/>
    <property type="match status" value="1"/>
</dbReference>
<comment type="similarity">
    <text evidence="10">Belongs to the 4Fe4S bacterial-type ferredoxin family. RnfB subfamily.</text>
</comment>
<dbReference type="Pfam" id="PF13187">
    <property type="entry name" value="Fer4_9"/>
    <property type="match status" value="1"/>
</dbReference>
<dbReference type="Gene3D" id="3.30.70.20">
    <property type="match status" value="2"/>
</dbReference>
<feature type="binding site" evidence="10">
    <location>
        <position position="146"/>
    </location>
    <ligand>
        <name>[4Fe-4S] cluster</name>
        <dbReference type="ChEBI" id="CHEBI:49883"/>
        <label>2</label>
    </ligand>
</feature>
<dbReference type="GO" id="GO:0022900">
    <property type="term" value="P:electron transport chain"/>
    <property type="evidence" value="ECO:0007669"/>
    <property type="project" value="UniProtKB-UniRule"/>
</dbReference>
<feature type="binding site" evidence="10">
    <location>
        <position position="57"/>
    </location>
    <ligand>
        <name>[4Fe-4S] cluster</name>
        <dbReference type="ChEBI" id="CHEBI:49883"/>
        <label>1</label>
    </ligand>
</feature>
<dbReference type="NCBIfam" id="TIGR01944">
    <property type="entry name" value="rnfB"/>
    <property type="match status" value="1"/>
</dbReference>
<comment type="subcellular location">
    <subcellularLocation>
        <location evidence="10">Cell membrane</location>
    </subcellularLocation>
</comment>
<evidence type="ECO:0000256" key="6">
    <source>
        <dbReference type="ARBA" id="ARBA00022982"/>
    </source>
</evidence>
<feature type="binding site" evidence="10">
    <location>
        <position position="150"/>
    </location>
    <ligand>
        <name>[4Fe-4S] cluster</name>
        <dbReference type="ChEBI" id="CHEBI:49883"/>
        <label>3</label>
    </ligand>
</feature>
<comment type="function">
    <text evidence="10">Part of a membrane-bound complex that couples electron transfer with translocation of ions across the membrane.</text>
</comment>
<dbReference type="CDD" id="cd10549">
    <property type="entry name" value="MtMvhB_like"/>
    <property type="match status" value="1"/>
</dbReference>
<feature type="binding site" evidence="10">
    <location>
        <position position="136"/>
    </location>
    <ligand>
        <name>[4Fe-4S] cluster</name>
        <dbReference type="ChEBI" id="CHEBI:49883"/>
        <label>2</label>
    </ligand>
</feature>
<dbReference type="HAMAP" id="MF_00463">
    <property type="entry name" value="RsxB_RnfB"/>
    <property type="match status" value="1"/>
</dbReference>
<keyword evidence="8 10" id="KW-0411">Iron-sulfur</keyword>
<keyword evidence="2 10" id="KW-0004">4Fe-4S</keyword>
<evidence type="ECO:0000313" key="14">
    <source>
        <dbReference type="EMBL" id="MBU3849049.1"/>
    </source>
</evidence>
<sequence length="271" mass="28084">MNTILITLGISFAIAFILGILLGFFKKVFHVPVDPKIEAIRSVLPGANCGACGFPGCDGFAAAVAEGTAPVDGCAAGGKDTAEAVGKIMGVSASAVPQVILLACQGSKEHAQNRGIYNGVKTCLAAKTTVNGTKLCSYGCIGFGDCVTACQFDALTMAEDGLPHVDYTKCTGCGMCAQVCPQKLFSKVPADRKGAVALCSNRTTNKTSVIKNCKVGCIKCLKCEKACEFDAIHVIDGIPVVDYDKCTSCNKCVEGCPTHVLALVQSIVTPQ</sequence>
<name>A0A9E2NYH8_9SPIR</name>
<dbReference type="Gene3D" id="1.10.15.40">
    <property type="entry name" value="Electron transport complex subunit B, putative Fe-S cluster"/>
    <property type="match status" value="1"/>
</dbReference>
<feature type="binding site" evidence="10">
    <location>
        <position position="173"/>
    </location>
    <ligand>
        <name>[4Fe-4S] cluster</name>
        <dbReference type="ChEBI" id="CHEBI:49883"/>
        <label>3</label>
    </ligand>
</feature>
<dbReference type="EC" id="7.-.-.-" evidence="10"/>
<evidence type="ECO:0000256" key="7">
    <source>
        <dbReference type="ARBA" id="ARBA00023004"/>
    </source>
</evidence>
<feature type="binding site" evidence="10">
    <location>
        <position position="176"/>
    </location>
    <ligand>
        <name>[4Fe-4S] cluster</name>
        <dbReference type="ChEBI" id="CHEBI:49883"/>
        <label>3</label>
    </ligand>
</feature>
<feature type="binding site" evidence="10">
    <location>
        <position position="74"/>
    </location>
    <ligand>
        <name>[4Fe-4S] cluster</name>
        <dbReference type="ChEBI" id="CHEBI:49883"/>
        <label>1</label>
    </ligand>
</feature>
<feature type="binding site" evidence="10">
    <location>
        <position position="52"/>
    </location>
    <ligand>
        <name>[4Fe-4S] cluster</name>
        <dbReference type="ChEBI" id="CHEBI:49883"/>
        <label>1</label>
    </ligand>
</feature>
<gene>
    <name evidence="10" type="primary">rnfB</name>
    <name evidence="14" type="ORF">IAA16_00610</name>
</gene>
<evidence type="ECO:0000259" key="13">
    <source>
        <dbReference type="PROSITE" id="PS51656"/>
    </source>
</evidence>
<feature type="binding site" evidence="10">
    <location>
        <position position="49"/>
    </location>
    <ligand>
        <name>[4Fe-4S] cluster</name>
        <dbReference type="ChEBI" id="CHEBI:49883"/>
        <label>1</label>
    </ligand>
</feature>
<accession>A0A9E2NYH8</accession>
<comment type="cofactor">
    <cofactor evidence="10">
        <name>[4Fe-4S] cluster</name>
        <dbReference type="ChEBI" id="CHEBI:49883"/>
    </cofactor>
    <text evidence="10">Binds 3 [4Fe-4S] clusters.</text>
</comment>
<feature type="binding site" evidence="10">
    <location>
        <position position="180"/>
    </location>
    <ligand>
        <name>[4Fe-4S] cluster</name>
        <dbReference type="ChEBI" id="CHEBI:49883"/>
        <label>2</label>
    </ligand>
</feature>
<keyword evidence="1 10" id="KW-0813">Transport</keyword>
<dbReference type="PROSITE" id="PS51656">
    <property type="entry name" value="4FE4S"/>
    <property type="match status" value="1"/>
</dbReference>
<reference evidence="14" key="1">
    <citation type="journal article" date="2021" name="PeerJ">
        <title>Extensive microbial diversity within the chicken gut microbiome revealed by metagenomics and culture.</title>
        <authorList>
            <person name="Gilroy R."/>
            <person name="Ravi A."/>
            <person name="Getino M."/>
            <person name="Pursley I."/>
            <person name="Horton D.L."/>
            <person name="Alikhan N.F."/>
            <person name="Baker D."/>
            <person name="Gharbi K."/>
            <person name="Hall N."/>
            <person name="Watson M."/>
            <person name="Adriaenssens E.M."/>
            <person name="Foster-Nyarko E."/>
            <person name="Jarju S."/>
            <person name="Secka A."/>
            <person name="Antonio M."/>
            <person name="Oren A."/>
            <person name="Chaudhuri R.R."/>
            <person name="La Ragione R."/>
            <person name="Hildebrand F."/>
            <person name="Pallen M.J."/>
        </authorList>
    </citation>
    <scope>NUCLEOTIDE SEQUENCE</scope>
    <source>
        <strain evidence="14">Gambia15-2214</strain>
    </source>
</reference>
<feature type="binding site" evidence="10">
    <location>
        <position position="140"/>
    </location>
    <ligand>
        <name>[4Fe-4S] cluster</name>
        <dbReference type="ChEBI" id="CHEBI:49883"/>
        <label>2</label>
    </ligand>
</feature>
<evidence type="ECO:0000256" key="3">
    <source>
        <dbReference type="ARBA" id="ARBA00022723"/>
    </source>
</evidence>
<evidence type="ECO:0000256" key="1">
    <source>
        <dbReference type="ARBA" id="ARBA00022448"/>
    </source>
</evidence>
<evidence type="ECO:0000259" key="12">
    <source>
        <dbReference type="PROSITE" id="PS51379"/>
    </source>
</evidence>
<dbReference type="GO" id="GO:0046872">
    <property type="term" value="F:metal ion binding"/>
    <property type="evidence" value="ECO:0007669"/>
    <property type="project" value="UniProtKB-KW"/>
</dbReference>
<evidence type="ECO:0000256" key="9">
    <source>
        <dbReference type="ARBA" id="ARBA00023136"/>
    </source>
</evidence>
<organism evidence="14 15">
    <name type="scientific">Candidatus Treponema excrementipullorum</name>
    <dbReference type="NCBI Taxonomy" id="2838768"/>
    <lineage>
        <taxon>Bacteria</taxon>
        <taxon>Pseudomonadati</taxon>
        <taxon>Spirochaetota</taxon>
        <taxon>Spirochaetia</taxon>
        <taxon>Spirochaetales</taxon>
        <taxon>Treponemataceae</taxon>
        <taxon>Treponema</taxon>
    </lineage>
</organism>
<dbReference type="InterPro" id="IPR007202">
    <property type="entry name" value="4Fe-4S_dom"/>
</dbReference>
<comment type="caution">
    <text evidence="14">The sequence shown here is derived from an EMBL/GenBank/DDBJ whole genome shotgun (WGS) entry which is preliminary data.</text>
</comment>
<reference evidence="14" key="2">
    <citation type="submission" date="2021-04" db="EMBL/GenBank/DDBJ databases">
        <authorList>
            <person name="Gilroy R."/>
        </authorList>
    </citation>
    <scope>NUCLEOTIDE SEQUENCE</scope>
    <source>
        <strain evidence="14">Gambia15-2214</strain>
    </source>
</reference>
<evidence type="ECO:0000256" key="2">
    <source>
        <dbReference type="ARBA" id="ARBA00022485"/>
    </source>
</evidence>
<dbReference type="EMBL" id="JAHLFV010000013">
    <property type="protein sequence ID" value="MBU3849049.1"/>
    <property type="molecule type" value="Genomic_DNA"/>
</dbReference>
<feature type="domain" description="4Fe-4S ferredoxin-type" evidence="12">
    <location>
        <begin position="237"/>
        <end position="266"/>
    </location>
</feature>
<dbReference type="Pfam" id="PF12838">
    <property type="entry name" value="Fer4_7"/>
    <property type="match status" value="1"/>
</dbReference>
<keyword evidence="6 10" id="KW-0249">Electron transport</keyword>
<evidence type="ECO:0000256" key="5">
    <source>
        <dbReference type="ARBA" id="ARBA00022967"/>
    </source>
</evidence>
<protein>
    <recommendedName>
        <fullName evidence="10">Ion-translocating oxidoreductase complex subunit B</fullName>
        <ecNumber evidence="10">7.-.-.-</ecNumber>
    </recommendedName>
    <alternativeName>
        <fullName evidence="10">Rnf electron transport complex subunit B</fullName>
    </alternativeName>
</protein>
<keyword evidence="11" id="KW-1133">Transmembrane helix</keyword>
<keyword evidence="7 10" id="KW-0408">Iron</keyword>
<dbReference type="InterPro" id="IPR017900">
    <property type="entry name" value="4Fe4S_Fe_S_CS"/>
</dbReference>
<dbReference type="Proteomes" id="UP000823914">
    <property type="component" value="Unassembled WGS sequence"/>
</dbReference>
<feature type="domain" description="4Fe-4S ferredoxin-type" evidence="12">
    <location>
        <begin position="161"/>
        <end position="190"/>
    </location>
</feature>
<keyword evidence="10" id="KW-1003">Cell membrane</keyword>
<feature type="region of interest" description="Hydrophobic" evidence="10">
    <location>
        <begin position="1"/>
        <end position="26"/>
    </location>
</feature>
<dbReference type="SUPFAM" id="SSF54862">
    <property type="entry name" value="4Fe-4S ferredoxins"/>
    <property type="match status" value="2"/>
</dbReference>
<keyword evidence="9 10" id="KW-0472">Membrane</keyword>
<evidence type="ECO:0000256" key="8">
    <source>
        <dbReference type="ARBA" id="ARBA00023014"/>
    </source>
</evidence>
<evidence type="ECO:0000256" key="10">
    <source>
        <dbReference type="HAMAP-Rule" id="MF_00463"/>
    </source>
</evidence>
<dbReference type="InterPro" id="IPR017896">
    <property type="entry name" value="4Fe4S_Fe-S-bd"/>
</dbReference>
<keyword evidence="5 10" id="KW-1278">Translocase</keyword>
<dbReference type="PROSITE" id="PS51379">
    <property type="entry name" value="4FE4S_FER_2"/>
    <property type="match status" value="4"/>
</dbReference>